<evidence type="ECO:0000313" key="1">
    <source>
        <dbReference type="EMBL" id="OIR02612.1"/>
    </source>
</evidence>
<dbReference type="EMBL" id="MLJW01000073">
    <property type="protein sequence ID" value="OIR02612.1"/>
    <property type="molecule type" value="Genomic_DNA"/>
</dbReference>
<comment type="caution">
    <text evidence="1">The sequence shown here is derived from an EMBL/GenBank/DDBJ whole genome shotgun (WGS) entry which is preliminary data.</text>
</comment>
<dbReference type="AlphaFoldDB" id="A0A1J5SLP1"/>
<name>A0A1J5SLP1_9ZZZZ</name>
<gene>
    <name evidence="1" type="ORF">GALL_153260</name>
</gene>
<proteinExistence type="predicted"/>
<accession>A0A1J5SLP1</accession>
<sequence>MYKLSATGTNVALNASGLAAAVAYSGGGYALSANDAGDSLGHLITITGKAATDHSGKTFTVTGTNSDDQPIAEGIAGPNGAVAVSTTKYFKTVTSVTVSSTTGADTFDIGWTAAAVSATILPLNKSVRMNSQFNIGFGCVVGTGTPTFSVQHTYDNVAWFNHSVVAAKNANADGVYTSPVLAMRIIWSAAGQVTLTGWQAGD</sequence>
<protein>
    <submittedName>
        <fullName evidence="1">Uncharacterized protein</fullName>
    </submittedName>
</protein>
<organism evidence="1">
    <name type="scientific">mine drainage metagenome</name>
    <dbReference type="NCBI Taxonomy" id="410659"/>
    <lineage>
        <taxon>unclassified sequences</taxon>
        <taxon>metagenomes</taxon>
        <taxon>ecological metagenomes</taxon>
    </lineage>
</organism>
<reference evidence="1" key="1">
    <citation type="submission" date="2016-10" db="EMBL/GenBank/DDBJ databases">
        <title>Sequence of Gallionella enrichment culture.</title>
        <authorList>
            <person name="Poehlein A."/>
            <person name="Muehling M."/>
            <person name="Daniel R."/>
        </authorList>
    </citation>
    <scope>NUCLEOTIDE SEQUENCE</scope>
</reference>